<evidence type="ECO:0000313" key="2">
    <source>
        <dbReference type="EMBL" id="CAK9271982.1"/>
    </source>
</evidence>
<feature type="region of interest" description="Disordered" evidence="1">
    <location>
        <begin position="1"/>
        <end position="134"/>
    </location>
</feature>
<gene>
    <name evidence="2" type="ORF">CSSPJE1EN1_LOCUS17460</name>
</gene>
<sequence>MQPHETAPDNPSFEPAPPDIADPARASASESTSSAQYVRRDQASTPPANNNPYQSFASKLAPPSSQDGRALGHMKVPRGTLPYAAWTSSSFNGSRLDAAPPKSSSTHEVCGELQALPPRPPPRPPPSSKICLQNFEGGSMAPISSSQQLRRPVHKLASLPYAAWSGPSFMNSERGSLVAAAPPPESSSLFNASTPASNPAATAASCQNFGASTSIPAASSQHPSTRIHRLDHQITPHNYTSAKASSERSDTFLLSERDEKRQKITQQRQVAAAQLTDNLNNPSASHHGLQAGHNHLVSPKDLIWESMKRYCAMVLDEESREFLGTAVLFVQQPVHTDQHLEAGLPRTCKSAWVTSVNALAGRKQVLVQNSNGESHLAVLLLTSVTFGLVFLSVHKMSGTFGLAFLSMVTSPSSLPHRSFVDAQHGDLVYVFGYEVNSEMEQAQTMPVVHLKLGRIVDAAVIEPLLISSQLPRSTLCSRRFERKQQIRDIRAQ</sequence>
<proteinExistence type="predicted"/>
<feature type="compositionally biased region" description="Pro residues" evidence="1">
    <location>
        <begin position="117"/>
        <end position="127"/>
    </location>
</feature>
<feature type="region of interest" description="Disordered" evidence="1">
    <location>
        <begin position="174"/>
        <end position="194"/>
    </location>
</feature>
<evidence type="ECO:0000313" key="3">
    <source>
        <dbReference type="Proteomes" id="UP001497444"/>
    </source>
</evidence>
<feature type="compositionally biased region" description="Low complexity" evidence="1">
    <location>
        <begin position="21"/>
        <end position="35"/>
    </location>
</feature>
<feature type="compositionally biased region" description="Polar residues" evidence="1">
    <location>
        <begin position="43"/>
        <end position="67"/>
    </location>
</feature>
<dbReference type="Proteomes" id="UP001497444">
    <property type="component" value="Chromosome 4"/>
</dbReference>
<dbReference type="EMBL" id="OZ020099">
    <property type="protein sequence ID" value="CAK9271982.1"/>
    <property type="molecule type" value="Genomic_DNA"/>
</dbReference>
<protein>
    <submittedName>
        <fullName evidence="2">Uncharacterized protein</fullName>
    </submittedName>
</protein>
<evidence type="ECO:0000256" key="1">
    <source>
        <dbReference type="SAM" id="MobiDB-lite"/>
    </source>
</evidence>
<name>A0ABP0X017_9BRYO</name>
<organism evidence="2 3">
    <name type="scientific">Sphagnum jensenii</name>
    <dbReference type="NCBI Taxonomy" id="128206"/>
    <lineage>
        <taxon>Eukaryota</taxon>
        <taxon>Viridiplantae</taxon>
        <taxon>Streptophyta</taxon>
        <taxon>Embryophyta</taxon>
        <taxon>Bryophyta</taxon>
        <taxon>Sphagnophytina</taxon>
        <taxon>Sphagnopsida</taxon>
        <taxon>Sphagnales</taxon>
        <taxon>Sphagnaceae</taxon>
        <taxon>Sphagnum</taxon>
    </lineage>
</organism>
<reference evidence="2" key="1">
    <citation type="submission" date="2024-02" db="EMBL/GenBank/DDBJ databases">
        <authorList>
            <consortium name="ELIXIR-Norway"/>
            <consortium name="Elixir Norway"/>
        </authorList>
    </citation>
    <scope>NUCLEOTIDE SEQUENCE</scope>
</reference>
<keyword evidence="3" id="KW-1185">Reference proteome</keyword>
<accession>A0ABP0X017</accession>